<dbReference type="Proteomes" id="UP001108240">
    <property type="component" value="Unplaced"/>
</dbReference>
<evidence type="ECO:0000256" key="5">
    <source>
        <dbReference type="ARBA" id="ARBA00053168"/>
    </source>
</evidence>
<dbReference type="PANTHER" id="PTHR19308">
    <property type="entry name" value="PHOSPHATIDYLCHOLINE TRANSFER PROTEIN"/>
    <property type="match status" value="1"/>
</dbReference>
<dbReference type="SUPFAM" id="SSF55961">
    <property type="entry name" value="Bet v1-like"/>
    <property type="match status" value="1"/>
</dbReference>
<feature type="domain" description="START" evidence="8">
    <location>
        <begin position="169"/>
        <end position="341"/>
    </location>
</feature>
<reference evidence="9" key="1">
    <citation type="submission" date="2025-08" db="UniProtKB">
        <authorList>
            <consortium name="Ensembl"/>
        </authorList>
    </citation>
    <scope>IDENTIFICATION</scope>
</reference>
<evidence type="ECO:0000256" key="2">
    <source>
        <dbReference type="ARBA" id="ARBA00022946"/>
    </source>
</evidence>
<dbReference type="GO" id="GO:0008289">
    <property type="term" value="F:lipid binding"/>
    <property type="evidence" value="ECO:0007669"/>
    <property type="project" value="InterPro"/>
</dbReference>
<evidence type="ECO:0000256" key="6">
    <source>
        <dbReference type="ARBA" id="ARBA00069252"/>
    </source>
</evidence>
<dbReference type="GeneTree" id="ENSGT00940000157856"/>
<evidence type="ECO:0000313" key="10">
    <source>
        <dbReference type="Proteomes" id="UP001108240"/>
    </source>
</evidence>
<keyword evidence="3" id="KW-0175">Coiled coil</keyword>
<keyword evidence="2" id="KW-0809">Transit peptide</keyword>
<dbReference type="InterPro" id="IPR023393">
    <property type="entry name" value="START-like_dom_sf"/>
</dbReference>
<keyword evidence="10" id="KW-1185">Reference proteome</keyword>
<dbReference type="AlphaFoldDB" id="A0A8C1BNJ4"/>
<dbReference type="Gene3D" id="3.30.530.20">
    <property type="match status" value="1"/>
</dbReference>
<dbReference type="InterPro" id="IPR041949">
    <property type="entry name" value="START_STARD7"/>
</dbReference>
<proteinExistence type="predicted"/>
<organism evidence="9 10">
    <name type="scientific">Cyprinus carpio carpio</name>
    <dbReference type="NCBI Taxonomy" id="630221"/>
    <lineage>
        <taxon>Eukaryota</taxon>
        <taxon>Metazoa</taxon>
        <taxon>Chordata</taxon>
        <taxon>Craniata</taxon>
        <taxon>Vertebrata</taxon>
        <taxon>Euteleostomi</taxon>
        <taxon>Actinopterygii</taxon>
        <taxon>Neopterygii</taxon>
        <taxon>Teleostei</taxon>
        <taxon>Ostariophysi</taxon>
        <taxon>Cypriniformes</taxon>
        <taxon>Cyprinidae</taxon>
        <taxon>Cyprininae</taxon>
        <taxon>Cyprinus</taxon>
    </lineage>
</organism>
<comment type="subcellular location">
    <subcellularLocation>
        <location evidence="1">Mitochondrion</location>
    </subcellularLocation>
</comment>
<sequence length="458" mass="53849">MLQQRPLCSIGARAVRLQTFSTFKQSGAIDNKSWLGERVGLLLSWLQKTGRGTNKLACDENKKARLLSIFANHCSFVTGQRLRRALQIRELYSNLYSERSRWTLVGNIWRRLQSKHAHTGKLIAALAGVFMWEDEKIEDDELRRCAWELQALESVRSQNVNVKTAVHVDPGWEVVMEKKNFRVWRRPIQGSHLFEYRVFGSYTDVTPRQFFNVQLDTEYRKKWDALVIKLEVVDRDVNTGTEVVHWATHFPYPMYSRDYVYVRRYHVDVENNLMILVSRAIKHPSVPEIQEFVRVHSYQSKMVIRPHRSFDENGFDYLLTYSDDPQTVFPRYCVSWMVSSGEPSVMCSHTFIFNMRCNLDIKSSIFFFTPGSAGGIERFTGHKYKGHIKLIKRILEKCIVRVPTCPGKPGKLMTDIPVLENMEIKRKCQMSWKFYFYFIEFSFSQEETVYHWPDKKLC</sequence>
<comment type="function">
    <text evidence="5">May play a protective role in mucosal tissues by preventing exaggerated allergic responses.</text>
</comment>
<accession>A0A8C1BNJ4</accession>
<evidence type="ECO:0000259" key="8">
    <source>
        <dbReference type="PROSITE" id="PS50848"/>
    </source>
</evidence>
<evidence type="ECO:0000256" key="4">
    <source>
        <dbReference type="ARBA" id="ARBA00023128"/>
    </source>
</evidence>
<name>A0A8C1BNJ4_CYPCA</name>
<evidence type="ECO:0000256" key="3">
    <source>
        <dbReference type="ARBA" id="ARBA00023054"/>
    </source>
</evidence>
<dbReference type="GO" id="GO:0005739">
    <property type="term" value="C:mitochondrion"/>
    <property type="evidence" value="ECO:0007669"/>
    <property type="project" value="UniProtKB-SubCell"/>
</dbReference>
<reference evidence="9" key="2">
    <citation type="submission" date="2025-09" db="UniProtKB">
        <authorList>
            <consortium name="Ensembl"/>
        </authorList>
    </citation>
    <scope>IDENTIFICATION</scope>
</reference>
<dbReference type="PROSITE" id="PS50848">
    <property type="entry name" value="START"/>
    <property type="match status" value="1"/>
</dbReference>
<dbReference type="SMART" id="SM00234">
    <property type="entry name" value="START"/>
    <property type="match status" value="1"/>
</dbReference>
<dbReference type="Pfam" id="PF01852">
    <property type="entry name" value="START"/>
    <property type="match status" value="1"/>
</dbReference>
<dbReference type="InterPro" id="IPR051213">
    <property type="entry name" value="START_lipid_transfer"/>
</dbReference>
<dbReference type="CDD" id="cd08911">
    <property type="entry name" value="START_STARD7-like"/>
    <property type="match status" value="1"/>
</dbReference>
<evidence type="ECO:0000256" key="1">
    <source>
        <dbReference type="ARBA" id="ARBA00004173"/>
    </source>
</evidence>
<evidence type="ECO:0000313" key="9">
    <source>
        <dbReference type="Ensembl" id="ENSCCRP00000035595.2"/>
    </source>
</evidence>
<dbReference type="InterPro" id="IPR002913">
    <property type="entry name" value="START_lipid-bd_dom"/>
</dbReference>
<dbReference type="PANTHER" id="PTHR19308:SF8">
    <property type="entry name" value="STAR-RELATED LIPID TRANSFER PROTEIN 7, MITOCHONDRIAL"/>
    <property type="match status" value="1"/>
</dbReference>
<dbReference type="Ensembl" id="ENSCCRT00000038575.2">
    <property type="protein sequence ID" value="ENSCCRP00000035595.2"/>
    <property type="gene ID" value="ENSCCRG00000019056.2"/>
</dbReference>
<protein>
    <recommendedName>
        <fullName evidence="6">StAR-related lipid transfer protein 7, mitochondrial</fullName>
    </recommendedName>
    <alternativeName>
        <fullName evidence="7">START domain-containing protein 7</fullName>
    </alternativeName>
</protein>
<keyword evidence="4" id="KW-0496">Mitochondrion</keyword>
<evidence type="ECO:0000256" key="7">
    <source>
        <dbReference type="ARBA" id="ARBA00079053"/>
    </source>
</evidence>
<dbReference type="FunFam" id="3.30.530.20:FF:000016">
    <property type="entry name" value="StAR-related lipid transfer protein 7, mitochondrial"/>
    <property type="match status" value="1"/>
</dbReference>